<accession>A0A2K9LI13</accession>
<dbReference type="EMBL" id="CP022684">
    <property type="protein sequence ID" value="AUM11877.1"/>
    <property type="molecule type" value="Genomic_DNA"/>
</dbReference>
<evidence type="ECO:0000313" key="1">
    <source>
        <dbReference type="EMBL" id="AUM11877.1"/>
    </source>
</evidence>
<dbReference type="AlphaFoldDB" id="A0A2K9LI13"/>
<dbReference type="Pfam" id="PF04343">
    <property type="entry name" value="DUF488"/>
    <property type="match status" value="1"/>
</dbReference>
<proteinExistence type="predicted"/>
<keyword evidence="2" id="KW-1185">Reference proteome</keyword>
<organism evidence="1 2">
    <name type="scientific">Ketobacter alkanivorans</name>
    <dbReference type="NCBI Taxonomy" id="1917421"/>
    <lineage>
        <taxon>Bacteria</taxon>
        <taxon>Pseudomonadati</taxon>
        <taxon>Pseudomonadota</taxon>
        <taxon>Gammaproteobacteria</taxon>
        <taxon>Pseudomonadales</taxon>
        <taxon>Ketobacteraceae</taxon>
        <taxon>Ketobacter</taxon>
    </lineage>
</organism>
<name>A0A2K9LI13_9GAMM</name>
<evidence type="ECO:0000313" key="2">
    <source>
        <dbReference type="Proteomes" id="UP000235116"/>
    </source>
</evidence>
<dbReference type="PIRSF" id="PIRSF024492">
    <property type="entry name" value="UCP024492"/>
    <property type="match status" value="1"/>
</dbReference>
<dbReference type="InterPro" id="IPR007438">
    <property type="entry name" value="DUF488"/>
</dbReference>
<dbReference type="KEGG" id="kak:Kalk_05310"/>
<evidence type="ECO:0008006" key="3">
    <source>
        <dbReference type="Google" id="ProtNLM"/>
    </source>
</evidence>
<dbReference type="PANTHER" id="PTHR39337:SF1">
    <property type="entry name" value="BLR5642 PROTEIN"/>
    <property type="match status" value="1"/>
</dbReference>
<reference evidence="2" key="1">
    <citation type="submission" date="2017-08" db="EMBL/GenBank/DDBJ databases">
        <title>Direct submision.</title>
        <authorList>
            <person name="Kim S.-J."/>
            <person name="Rhee S.-K."/>
        </authorList>
    </citation>
    <scope>NUCLEOTIDE SEQUENCE [LARGE SCALE GENOMIC DNA]</scope>
    <source>
        <strain evidence="2">GI5</strain>
    </source>
</reference>
<dbReference type="RefSeq" id="WP_101893215.1">
    <property type="nucleotide sequence ID" value="NZ_CP022684.1"/>
</dbReference>
<dbReference type="Proteomes" id="UP000235116">
    <property type="component" value="Chromosome"/>
</dbReference>
<gene>
    <name evidence="1" type="ORF">Kalk_05310</name>
</gene>
<dbReference type="InterPro" id="IPR014519">
    <property type="entry name" value="UCP024492"/>
</dbReference>
<dbReference type="OrthoDB" id="9789109at2"/>
<protein>
    <recommendedName>
        <fullName evidence="3">DUF488 domain-containing protein</fullName>
    </recommendedName>
</protein>
<sequence>MRQATTGHTLYSIGYATKPIDTFLAQLEKYGINAVADVRSVPFSKAFHDYHQDALASTLKQHGIHYVYLGQELGPRSKEDQHYDASGQVQFDRLAESSLYQQGVERLLHGIEKGLCIALMCAEKDPADCHRSLLVGFDLKRRLGLDVAHITHDGELEWQPQMEQRMADVHGLAGDLFATPEQQAELGCRAQSKQKAYRRP</sequence>
<dbReference type="PANTHER" id="PTHR39337">
    <property type="entry name" value="BLR5642 PROTEIN"/>
    <property type="match status" value="1"/>
</dbReference>